<name>A0A077W6Q0_9FUNG</name>
<gene>
    <name evidence="3" type="ORF">LRAMOSA00190</name>
</gene>
<dbReference type="PANTHER" id="PTHR28288:SF2">
    <property type="entry name" value="PROTEASE B INHIBITOR 2"/>
    <property type="match status" value="1"/>
</dbReference>
<proteinExistence type="inferred from homology"/>
<feature type="domain" description="Inhibitor I9" evidence="2">
    <location>
        <begin position="6"/>
        <end position="76"/>
    </location>
</feature>
<sequence>MTTSNYIITFKKDTPDDVLEAKAKEIEASGAKIKHRYNAALKGFSVEVPDASIQAVSTMTNSEHVDGVEADGEVTTQGAALLKA</sequence>
<accession>A0A077W6Q0</accession>
<reference evidence="3" key="1">
    <citation type="journal article" date="2014" name="Genome Announc.">
        <title>De novo whole-genome sequence and genome annotation of Lichtheimia ramosa.</title>
        <authorList>
            <person name="Linde J."/>
            <person name="Schwartze V."/>
            <person name="Binder U."/>
            <person name="Lass-Florl C."/>
            <person name="Voigt K."/>
            <person name="Horn F."/>
        </authorList>
    </citation>
    <scope>NUCLEOTIDE SEQUENCE</scope>
    <source>
        <strain evidence="3">JMRC FSU:6197</strain>
    </source>
</reference>
<protein>
    <recommendedName>
        <fullName evidence="2">Inhibitor I9 domain-containing protein</fullName>
    </recommendedName>
</protein>
<evidence type="ECO:0000259" key="2">
    <source>
        <dbReference type="Pfam" id="PF05922"/>
    </source>
</evidence>
<dbReference type="EMBL" id="LK023313">
    <property type="protein sequence ID" value="CDS02786.1"/>
    <property type="molecule type" value="Genomic_DNA"/>
</dbReference>
<evidence type="ECO:0000313" key="3">
    <source>
        <dbReference type="EMBL" id="CDS02786.1"/>
    </source>
</evidence>
<comment type="similarity">
    <text evidence="1">Belongs to the protease inhibitor I9 family.</text>
</comment>
<dbReference type="GO" id="GO:0042144">
    <property type="term" value="P:vacuole fusion, non-autophagic"/>
    <property type="evidence" value="ECO:0007669"/>
    <property type="project" value="TreeGrafter"/>
</dbReference>
<dbReference type="SUPFAM" id="SSF54897">
    <property type="entry name" value="Protease propeptides/inhibitors"/>
    <property type="match status" value="1"/>
</dbReference>
<dbReference type="InterPro" id="IPR010259">
    <property type="entry name" value="S8pro/Inhibitor_I9"/>
</dbReference>
<organism evidence="3">
    <name type="scientific">Lichtheimia ramosa</name>
    <dbReference type="NCBI Taxonomy" id="688394"/>
    <lineage>
        <taxon>Eukaryota</taxon>
        <taxon>Fungi</taxon>
        <taxon>Fungi incertae sedis</taxon>
        <taxon>Mucoromycota</taxon>
        <taxon>Mucoromycotina</taxon>
        <taxon>Mucoromycetes</taxon>
        <taxon>Mucorales</taxon>
        <taxon>Lichtheimiaceae</taxon>
        <taxon>Lichtheimia</taxon>
    </lineage>
</organism>
<dbReference type="FunFam" id="3.30.70.80:FF:000005">
    <property type="entry name" value="Proteinase inhibitor I2B"/>
    <property type="match status" value="1"/>
</dbReference>
<dbReference type="OrthoDB" id="5518345at2759"/>
<dbReference type="InterPro" id="IPR037045">
    <property type="entry name" value="S8pro/Inhibitor_I9_sf"/>
</dbReference>
<dbReference type="PANTHER" id="PTHR28288">
    <property type="entry name" value="PROTEASE B INHIBITOR 2"/>
    <property type="match status" value="1"/>
</dbReference>
<dbReference type="AlphaFoldDB" id="A0A077W6Q0"/>
<dbReference type="InterPro" id="IPR052471">
    <property type="entry name" value="PBI_I9"/>
</dbReference>
<dbReference type="GO" id="GO:0004866">
    <property type="term" value="F:endopeptidase inhibitor activity"/>
    <property type="evidence" value="ECO:0007669"/>
    <property type="project" value="UniProtKB-ARBA"/>
</dbReference>
<dbReference type="Pfam" id="PF05922">
    <property type="entry name" value="Inhibitor_I9"/>
    <property type="match status" value="1"/>
</dbReference>
<dbReference type="Gene3D" id="3.30.70.80">
    <property type="entry name" value="Peptidase S8 propeptide/proteinase inhibitor I9"/>
    <property type="match status" value="1"/>
</dbReference>
<evidence type="ECO:0000256" key="1">
    <source>
        <dbReference type="ARBA" id="ARBA00038069"/>
    </source>
</evidence>